<dbReference type="WBParaSite" id="maker-E.canG7_contigs_5181-snap-gene-1.59-mRNA-1">
    <property type="protein sequence ID" value="maker-E.canG7_contigs_5181-snap-gene-1.59-mRNA-1"/>
    <property type="gene ID" value="EcG7_00541"/>
</dbReference>
<protein>
    <submittedName>
        <fullName evidence="2">Uncharacterized protein</fullName>
    </submittedName>
</protein>
<organism evidence="1 2">
    <name type="scientific">Echinococcus canadensis</name>
    <dbReference type="NCBI Taxonomy" id="519352"/>
    <lineage>
        <taxon>Eukaryota</taxon>
        <taxon>Metazoa</taxon>
        <taxon>Spiralia</taxon>
        <taxon>Lophotrochozoa</taxon>
        <taxon>Platyhelminthes</taxon>
        <taxon>Cestoda</taxon>
        <taxon>Eucestoda</taxon>
        <taxon>Cyclophyllidea</taxon>
        <taxon>Taeniidae</taxon>
        <taxon>Echinococcus</taxon>
        <taxon>Echinococcus canadensis group</taxon>
    </lineage>
</organism>
<evidence type="ECO:0000313" key="1">
    <source>
        <dbReference type="Proteomes" id="UP000887562"/>
    </source>
</evidence>
<proteinExistence type="predicted"/>
<evidence type="ECO:0000313" key="2">
    <source>
        <dbReference type="WBParaSite" id="maker-E.canG7_contigs_5181-snap-gene-1.59-mRNA-1"/>
    </source>
</evidence>
<accession>A0A915EUP4</accession>
<name>A0A915EUP4_9CEST</name>
<keyword evidence="1" id="KW-1185">Reference proteome</keyword>
<dbReference type="AlphaFoldDB" id="A0A915EUP4"/>
<sequence length="524" mass="60557">MHKCDQREIPTCGSHCWHHYAAKFAIFHYPYKTKAEELLWSTNSEVIITSSSSGSIVCLLIRHTDLNFCLDVLQSALLLRLKKEFGNCSLIFLPLVLKLNNDYNKVKSSVPLQLYSPDFCHLLNDIRYIRATGLYESANRFLWIMWTPTSSSTLSNSFAVTRFRLLNSYVSTHAKLPSEECFLPWEKDKINHLAFKWIGNTPLQRDVEHIAYLVRDLDDLFLHSKKGKSFSDPIERKKVEAESQFLTGLLETIRPKCSIRPVESHKLSSQGMEQENSCVPFQWEDFCKQWNVSIQEAPDGHQFLYNGKVSKMRERSAAVAEGSPQEGYCHSKAYPNSELKLDPNLIRNSSSPSSCGQYHRLARAKFRALKCHYPRAKCIVCPLCSEPEDLQYEGLVCQLPEHKYSARSLHERSSRVYDPLILRPFPRWLRYDPRTKPLTVDPPRPCSPSLSNPNRRAFEVNPHIPFHPPILKPCSVYNKTRTHADAKKTRDANVSNTCRRRQPTKLPPILFDRLKLQRILWQTP</sequence>
<reference evidence="2" key="1">
    <citation type="submission" date="2022-11" db="UniProtKB">
        <authorList>
            <consortium name="WormBaseParasite"/>
        </authorList>
    </citation>
    <scope>IDENTIFICATION</scope>
</reference>
<dbReference type="Proteomes" id="UP000887562">
    <property type="component" value="Unplaced"/>
</dbReference>